<dbReference type="AlphaFoldDB" id="B4VSZ6"/>
<sequence>MVNHPRELGGSDVSIPIRRFFAFPAHFILGVDTIGSDETVIRTDDRLGQRTGKYALDFA</sequence>
<organism evidence="1 2">
    <name type="scientific">Coleofasciculus chthonoplastes PCC 7420</name>
    <dbReference type="NCBI Taxonomy" id="118168"/>
    <lineage>
        <taxon>Bacteria</taxon>
        <taxon>Bacillati</taxon>
        <taxon>Cyanobacteriota</taxon>
        <taxon>Cyanophyceae</taxon>
        <taxon>Coleofasciculales</taxon>
        <taxon>Coleofasciculaceae</taxon>
        <taxon>Coleofasciculus</taxon>
    </lineage>
</organism>
<proteinExistence type="predicted"/>
<reference evidence="1 2" key="1">
    <citation type="submission" date="2008-07" db="EMBL/GenBank/DDBJ databases">
        <authorList>
            <person name="Tandeau de Marsac N."/>
            <person name="Ferriera S."/>
            <person name="Johnson J."/>
            <person name="Kravitz S."/>
            <person name="Beeson K."/>
            <person name="Sutton G."/>
            <person name="Rogers Y.-H."/>
            <person name="Friedman R."/>
            <person name="Frazier M."/>
            <person name="Venter J.C."/>
        </authorList>
    </citation>
    <scope>NUCLEOTIDE SEQUENCE [LARGE SCALE GENOMIC DNA]</scope>
    <source>
        <strain evidence="1 2">PCC 7420</strain>
    </source>
</reference>
<dbReference type="HOGENOM" id="CLU_2952426_0_0_3"/>
<keyword evidence="2" id="KW-1185">Reference proteome</keyword>
<dbReference type="EMBL" id="DS989851">
    <property type="protein sequence ID" value="EDX74826.1"/>
    <property type="molecule type" value="Genomic_DNA"/>
</dbReference>
<gene>
    <name evidence="1" type="ORF">MC7420_700</name>
</gene>
<accession>B4VSZ6</accession>
<dbReference type="Proteomes" id="UP000003835">
    <property type="component" value="Unassembled WGS sequence"/>
</dbReference>
<protein>
    <submittedName>
        <fullName evidence="1">Uncharacterized protein</fullName>
    </submittedName>
</protein>
<evidence type="ECO:0000313" key="1">
    <source>
        <dbReference type="EMBL" id="EDX74826.1"/>
    </source>
</evidence>
<dbReference type="STRING" id="118168.MC7420_700"/>
<name>B4VSZ6_9CYAN</name>
<evidence type="ECO:0000313" key="2">
    <source>
        <dbReference type="Proteomes" id="UP000003835"/>
    </source>
</evidence>